<comment type="caution">
    <text evidence="10">The sequence shown here is derived from an EMBL/GenBank/DDBJ whole genome shotgun (WGS) entry which is preliminary data.</text>
</comment>
<evidence type="ECO:0000256" key="2">
    <source>
        <dbReference type="ARBA" id="ARBA00022531"/>
    </source>
</evidence>
<dbReference type="HAMAP" id="MF_00856">
    <property type="entry name" value="Raf1"/>
    <property type="match status" value="1"/>
</dbReference>
<keyword evidence="4 6" id="KW-0120">Carbon dioxide fixation</keyword>
<sequence>MTPSANQPNAHSQAHSQAELDALLHQLRRKQGSWVEWGQACRTLQKAGMSPQQIFEGTGFEPIQQNQIIVATQVYESMLAAGVSDSAQAHFTERGSDSLYELRILSQTDRARAAELIAQHGLESDQVKEIARALQEFSYSAEPPSGFTSDSGDAVAFHYWRLARQQSDLQARSRLIAQGLRFANSDSARQKIEQLLTDFTVIQSQTAPKLPLFRLESEADSPCIIPVVGQLPIAIADYKAVPITEPEPPFGLVKFSGMGAWVPVPGWQVILKAEDPVALLAPFEQLPNVPSNASAEQVLVIIDRASRDWDVYSYFIADAAGQLKIQWFEQPPAAALLGRVVLVMRPQKILDEGYTKELWQVDE</sequence>
<evidence type="ECO:0000259" key="7">
    <source>
        <dbReference type="Pfam" id="PF18087"/>
    </source>
</evidence>
<dbReference type="Pfam" id="PF18578">
    <property type="entry name" value="Raf1_N"/>
    <property type="match status" value="1"/>
</dbReference>
<feature type="domain" description="Rubisco accumulation factor 1 helix turn helix" evidence="9">
    <location>
        <begin position="21"/>
        <end position="78"/>
    </location>
</feature>
<dbReference type="InterPro" id="IPR040858">
    <property type="entry name" value="Raf1_C"/>
</dbReference>
<comment type="similarity">
    <text evidence="6">Belongs to the RAF family.</text>
</comment>
<feature type="region of interest" description="N-terminal alpha-helix" evidence="6">
    <location>
        <begin position="17"/>
        <end position="198"/>
    </location>
</feature>
<accession>A0A8J7AFZ0</accession>
<dbReference type="GO" id="GO:0110102">
    <property type="term" value="P:ribulose bisphosphate carboxylase complex assembly"/>
    <property type="evidence" value="ECO:0007669"/>
    <property type="project" value="UniProtKB-UniRule"/>
</dbReference>
<evidence type="ECO:0000256" key="6">
    <source>
        <dbReference type="HAMAP-Rule" id="MF_00856"/>
    </source>
</evidence>
<evidence type="ECO:0000313" key="10">
    <source>
        <dbReference type="EMBL" id="MBE9078194.1"/>
    </source>
</evidence>
<dbReference type="GO" id="GO:0015979">
    <property type="term" value="P:photosynthesis"/>
    <property type="evidence" value="ECO:0007669"/>
    <property type="project" value="UniProtKB-KW"/>
</dbReference>
<dbReference type="InterPro" id="IPR046382">
    <property type="entry name" value="Raf1_cyn"/>
</dbReference>
<feature type="domain" description="Rubisco accumulation factor 1 alpha-helical" evidence="8">
    <location>
        <begin position="91"/>
        <end position="196"/>
    </location>
</feature>
<dbReference type="GO" id="GO:0005737">
    <property type="term" value="C:cytoplasm"/>
    <property type="evidence" value="ECO:0007669"/>
    <property type="project" value="UniProtKB-SubCell"/>
</dbReference>
<dbReference type="InterPro" id="IPR041358">
    <property type="entry name" value="Raf1_N"/>
</dbReference>
<dbReference type="Proteomes" id="UP000636505">
    <property type="component" value="Unassembled WGS sequence"/>
</dbReference>
<reference evidence="10" key="1">
    <citation type="submission" date="2020-10" db="EMBL/GenBank/DDBJ databases">
        <authorList>
            <person name="Castelo-Branco R."/>
            <person name="Eusebio N."/>
            <person name="Adriana R."/>
            <person name="Vieira A."/>
            <person name="Brugerolle De Fraissinette N."/>
            <person name="Rezende De Castro R."/>
            <person name="Schneider M.P."/>
            <person name="Vasconcelos V."/>
            <person name="Leao P.N."/>
        </authorList>
    </citation>
    <scope>NUCLEOTIDE SEQUENCE</scope>
    <source>
        <strain evidence="10">LEGE 07310</strain>
    </source>
</reference>
<comment type="caution">
    <text evidence="6">Lacks conserved residue(s) required for the propagation of feature annotation.</text>
</comment>
<proteinExistence type="inferred from homology"/>
<dbReference type="RefSeq" id="WP_193907763.1">
    <property type="nucleotide sequence ID" value="NZ_JADEXG010000027.1"/>
</dbReference>
<evidence type="ECO:0000256" key="5">
    <source>
        <dbReference type="ARBA" id="ARBA00023859"/>
    </source>
</evidence>
<evidence type="ECO:0000256" key="3">
    <source>
        <dbReference type="ARBA" id="ARBA00023186"/>
    </source>
</evidence>
<organism evidence="10 11">
    <name type="scientific">Vasconcelosia minhoensis LEGE 07310</name>
    <dbReference type="NCBI Taxonomy" id="915328"/>
    <lineage>
        <taxon>Bacteria</taxon>
        <taxon>Bacillati</taxon>
        <taxon>Cyanobacteriota</taxon>
        <taxon>Cyanophyceae</taxon>
        <taxon>Nodosilineales</taxon>
        <taxon>Cymatolegaceae</taxon>
        <taxon>Vasconcelosia</taxon>
        <taxon>Vasconcelosia minhoensis</taxon>
    </lineage>
</organism>
<dbReference type="GO" id="GO:0015977">
    <property type="term" value="P:carbon fixation"/>
    <property type="evidence" value="ECO:0007669"/>
    <property type="project" value="UniProtKB-UniRule"/>
</dbReference>
<dbReference type="AlphaFoldDB" id="A0A8J7AFZ0"/>
<dbReference type="InterPro" id="IPR037494">
    <property type="entry name" value="RAF1"/>
</dbReference>
<dbReference type="EMBL" id="JADEXG010000027">
    <property type="protein sequence ID" value="MBE9078194.1"/>
    <property type="molecule type" value="Genomic_DNA"/>
</dbReference>
<keyword evidence="3 6" id="KW-0143">Chaperone</keyword>
<dbReference type="Pfam" id="PF18087">
    <property type="entry name" value="RuBisCo_chap_C"/>
    <property type="match status" value="1"/>
</dbReference>
<evidence type="ECO:0000256" key="1">
    <source>
        <dbReference type="ARBA" id="ARBA00022490"/>
    </source>
</evidence>
<gene>
    <name evidence="6" type="primary">raf1</name>
    <name evidence="10" type="ORF">IQ241_12980</name>
</gene>
<evidence type="ECO:0000259" key="8">
    <source>
        <dbReference type="Pfam" id="PF18578"/>
    </source>
</evidence>
<comment type="domain">
    <text evidence="6">Has 3 domains, the N-terminal alpha-helical domain, an extended flexible linker and the C-terminal beta-sheet domain. The 2 C-terminal beta-sheet domains are swapped and pack against each other to form the dimer interface.</text>
</comment>
<dbReference type="InterPro" id="IPR040781">
    <property type="entry name" value="Raf1_HTH"/>
</dbReference>
<comment type="subunit">
    <text evidence="6">Homodimer. Forms an RbcL(8)-Raf1(8) complex. Forms complexes of many stoichiometries with RbcL with and without RbcS. RbcX and Raf1 can bind simultaneously to RbcL.</text>
</comment>
<evidence type="ECO:0000259" key="9">
    <source>
        <dbReference type="Pfam" id="PF18579"/>
    </source>
</evidence>
<name>A0A8J7AFZ0_9CYAN</name>
<dbReference type="PANTHER" id="PTHR35299:SF6">
    <property type="entry name" value="RUBISCO ACCUMULATION FACTOR 1"/>
    <property type="match status" value="1"/>
</dbReference>
<dbReference type="PANTHER" id="PTHR35299">
    <property type="entry name" value="RUBISCO ACCUMULATION FACTOR 1"/>
    <property type="match status" value="1"/>
</dbReference>
<feature type="domain" description="Rubisco accumulation factor 1 C-terminal" evidence="7">
    <location>
        <begin position="210"/>
        <end position="348"/>
    </location>
</feature>
<comment type="function">
    <text evidence="6">A major RuBisCO chaperone. Acts after GroEL-GroES chaperonin to fold and/or assemble the large subunit of RuBisCO (ccbL, rbcL). Cooperates with RbcX in RbcL folding, plays the major role in assembly of dimers into RbcL(8)-Raf1(8) intermediate complexes. RbcS replaces Raf1, leading to holoenzyme formation.</text>
</comment>
<evidence type="ECO:0000256" key="4">
    <source>
        <dbReference type="ARBA" id="ARBA00023300"/>
    </source>
</evidence>
<keyword evidence="11" id="KW-1185">Reference proteome</keyword>
<keyword evidence="1 6" id="KW-0963">Cytoplasm</keyword>
<dbReference type="Pfam" id="PF18579">
    <property type="entry name" value="Raf1_HTH"/>
    <property type="match status" value="1"/>
</dbReference>
<comment type="subcellular location">
    <subcellularLocation>
        <location evidence="6">Cytoplasm</location>
    </subcellularLocation>
</comment>
<protein>
    <recommendedName>
        <fullName evidence="5 6">RuBisCO accumulation factor 1</fullName>
    </recommendedName>
</protein>
<evidence type="ECO:0000313" key="11">
    <source>
        <dbReference type="Proteomes" id="UP000636505"/>
    </source>
</evidence>
<keyword evidence="2 6" id="KW-0602">Photosynthesis</keyword>